<dbReference type="EMBL" id="BAABGY010000008">
    <property type="protein sequence ID" value="GAA4335056.1"/>
    <property type="molecule type" value="Genomic_DNA"/>
</dbReference>
<sequence>MDRHAWQRKLEAGNQALTTLSAGPPFVGANKGRDARKKTLASGIGEAARRPQRRMTSIAFKIVCPFNGTKDTVMPFLFRTSTSVAV</sequence>
<organism evidence="1 2">
    <name type="scientific">Flaviaesturariibacter amylovorans</name>
    <dbReference type="NCBI Taxonomy" id="1084520"/>
    <lineage>
        <taxon>Bacteria</taxon>
        <taxon>Pseudomonadati</taxon>
        <taxon>Bacteroidota</taxon>
        <taxon>Chitinophagia</taxon>
        <taxon>Chitinophagales</taxon>
        <taxon>Chitinophagaceae</taxon>
        <taxon>Flaviaestuariibacter</taxon>
    </lineage>
</organism>
<dbReference type="Proteomes" id="UP001501725">
    <property type="component" value="Unassembled WGS sequence"/>
</dbReference>
<evidence type="ECO:0000313" key="2">
    <source>
        <dbReference type="Proteomes" id="UP001501725"/>
    </source>
</evidence>
<proteinExistence type="predicted"/>
<comment type="caution">
    <text evidence="1">The sequence shown here is derived from an EMBL/GenBank/DDBJ whole genome shotgun (WGS) entry which is preliminary data.</text>
</comment>
<evidence type="ECO:0000313" key="1">
    <source>
        <dbReference type="EMBL" id="GAA4335056.1"/>
    </source>
</evidence>
<gene>
    <name evidence="1" type="ORF">GCM10023184_29590</name>
</gene>
<keyword evidence="2" id="KW-1185">Reference proteome</keyword>
<accession>A0ABP8H6R1</accession>
<name>A0ABP8H6R1_9BACT</name>
<reference evidence="2" key="1">
    <citation type="journal article" date="2019" name="Int. J. Syst. Evol. Microbiol.">
        <title>The Global Catalogue of Microorganisms (GCM) 10K type strain sequencing project: providing services to taxonomists for standard genome sequencing and annotation.</title>
        <authorList>
            <consortium name="The Broad Institute Genomics Platform"/>
            <consortium name="The Broad Institute Genome Sequencing Center for Infectious Disease"/>
            <person name="Wu L."/>
            <person name="Ma J."/>
        </authorList>
    </citation>
    <scope>NUCLEOTIDE SEQUENCE [LARGE SCALE GENOMIC DNA]</scope>
    <source>
        <strain evidence="2">JCM 17919</strain>
    </source>
</reference>
<protein>
    <submittedName>
        <fullName evidence="1">Uncharacterized protein</fullName>
    </submittedName>
</protein>